<comment type="caution">
    <text evidence="3">The sequence shown here is derived from an EMBL/GenBank/DDBJ whole genome shotgun (WGS) entry which is preliminary data.</text>
</comment>
<keyword evidence="2" id="KW-0472">Membrane</keyword>
<keyword evidence="1" id="KW-0175">Coiled coil</keyword>
<dbReference type="Proteomes" id="UP000321907">
    <property type="component" value="Unassembled WGS sequence"/>
</dbReference>
<dbReference type="PANTHER" id="PTHR30386:SF27">
    <property type="entry name" value="MEMBRANE FUSION PROTEIN (MFP) FAMILY PROTEIN"/>
    <property type="match status" value="1"/>
</dbReference>
<dbReference type="EMBL" id="VOXD01000007">
    <property type="protein sequence ID" value="TXF90441.1"/>
    <property type="molecule type" value="Genomic_DNA"/>
</dbReference>
<name>A0A5C7FYZ5_9BACT</name>
<evidence type="ECO:0000256" key="1">
    <source>
        <dbReference type="SAM" id="Coils"/>
    </source>
</evidence>
<protein>
    <submittedName>
        <fullName evidence="3">HlyD family efflux transporter periplasmic adaptor subunit</fullName>
    </submittedName>
</protein>
<dbReference type="OrthoDB" id="9760528at2"/>
<accession>A0A5C7FYZ5</accession>
<evidence type="ECO:0000313" key="3">
    <source>
        <dbReference type="EMBL" id="TXF90441.1"/>
    </source>
</evidence>
<dbReference type="PANTHER" id="PTHR30386">
    <property type="entry name" value="MEMBRANE FUSION SUBUNIT OF EMRAB-TOLC MULTIDRUG EFFLUX PUMP"/>
    <property type="match status" value="1"/>
</dbReference>
<feature type="transmembrane region" description="Helical" evidence="2">
    <location>
        <begin position="21"/>
        <end position="38"/>
    </location>
</feature>
<evidence type="ECO:0000256" key="2">
    <source>
        <dbReference type="SAM" id="Phobius"/>
    </source>
</evidence>
<dbReference type="Gene3D" id="1.10.287.470">
    <property type="entry name" value="Helix hairpin bin"/>
    <property type="match status" value="1"/>
</dbReference>
<keyword evidence="2" id="KW-0812">Transmembrane</keyword>
<feature type="coiled-coil region" evidence="1">
    <location>
        <begin position="198"/>
        <end position="225"/>
    </location>
</feature>
<reference evidence="3 4" key="1">
    <citation type="submission" date="2019-08" db="EMBL/GenBank/DDBJ databases">
        <title>Lewinella sp. strain SSH13 Genome sequencing and assembly.</title>
        <authorList>
            <person name="Kim I."/>
        </authorList>
    </citation>
    <scope>NUCLEOTIDE SEQUENCE [LARGE SCALE GENOMIC DNA]</scope>
    <source>
        <strain evidence="3 4">SSH13</strain>
    </source>
</reference>
<gene>
    <name evidence="3" type="ORF">FUA23_06530</name>
</gene>
<dbReference type="Gene3D" id="2.40.30.170">
    <property type="match status" value="1"/>
</dbReference>
<keyword evidence="4" id="KW-1185">Reference proteome</keyword>
<evidence type="ECO:0000313" key="4">
    <source>
        <dbReference type="Proteomes" id="UP000321907"/>
    </source>
</evidence>
<dbReference type="RefSeq" id="WP_147929960.1">
    <property type="nucleotide sequence ID" value="NZ_VOXD01000007.1"/>
</dbReference>
<dbReference type="AlphaFoldDB" id="A0A5C7FYZ5"/>
<organism evidence="3 4">
    <name type="scientific">Neolewinella aurantiaca</name>
    <dbReference type="NCBI Taxonomy" id="2602767"/>
    <lineage>
        <taxon>Bacteria</taxon>
        <taxon>Pseudomonadati</taxon>
        <taxon>Bacteroidota</taxon>
        <taxon>Saprospiria</taxon>
        <taxon>Saprospirales</taxon>
        <taxon>Lewinellaceae</taxon>
        <taxon>Neolewinella</taxon>
    </lineage>
</organism>
<proteinExistence type="predicted"/>
<dbReference type="InterPro" id="IPR050739">
    <property type="entry name" value="MFP"/>
</dbReference>
<sequence>MNLSALEKVDLPNGQYLFRRWIMVGLIFFLILCFMPWTQNFRAKGNVTSLGAADRPQSVHATIPGRVEAWYLLEGDTVRRGDTIARLSEVKSDYFDPQLIERTAAMRDAKSNSADGYLAKAAALDRQIATMRQELVLKLEQGRNKLEQSRLYVSTLEADLAQQEAQVAVAAFQEARTDSLYGRGLKSLSDAEAKLLKTREARAKLTALQNKLDQAKTEVEQTELSLATIEPTYQGKIAKAQGDRQSAMTQYYTAVGDVAKLETSETNYRIRRDFGYVTAPQDGVVGKILTPGIGETVKEGEAIVTILPRTFRSAVEMFVEPFNLPLVSIGQEVRFIFDGWPAVVFSGWPGMSYGTFTGSVVAIDNTVDRKGLYRVLVAPSEDGRSWPTALRPGSGAEGVVLLGNVPLWYEGWRQLNAFPPDFYQVDRYQTKSEEGLKVKAPVRTVIK</sequence>
<dbReference type="Gene3D" id="2.40.50.100">
    <property type="match status" value="2"/>
</dbReference>
<keyword evidence="2" id="KW-1133">Transmembrane helix</keyword>